<proteinExistence type="predicted"/>
<dbReference type="Proteomes" id="UP000325577">
    <property type="component" value="Linkage Group LG1"/>
</dbReference>
<dbReference type="AlphaFoldDB" id="A0A5J5BUF4"/>
<gene>
    <name evidence="1" type="ORF">F0562_003182</name>
</gene>
<organism evidence="1 2">
    <name type="scientific">Nyssa sinensis</name>
    <dbReference type="NCBI Taxonomy" id="561372"/>
    <lineage>
        <taxon>Eukaryota</taxon>
        <taxon>Viridiplantae</taxon>
        <taxon>Streptophyta</taxon>
        <taxon>Embryophyta</taxon>
        <taxon>Tracheophyta</taxon>
        <taxon>Spermatophyta</taxon>
        <taxon>Magnoliopsida</taxon>
        <taxon>eudicotyledons</taxon>
        <taxon>Gunneridae</taxon>
        <taxon>Pentapetalae</taxon>
        <taxon>asterids</taxon>
        <taxon>Cornales</taxon>
        <taxon>Nyssaceae</taxon>
        <taxon>Nyssa</taxon>
    </lineage>
</organism>
<dbReference type="PANTHER" id="PTHR15835">
    <property type="entry name" value="NUCLEAR-INTERACTING PARTNER OF ALK"/>
    <property type="match status" value="1"/>
</dbReference>
<dbReference type="PANTHER" id="PTHR15835:SF6">
    <property type="entry name" value="ZINC FINGER C3HC-TYPE PROTEIN 1"/>
    <property type="match status" value="1"/>
</dbReference>
<accession>A0A5J5BUF4</accession>
<protein>
    <submittedName>
        <fullName evidence="1">Uncharacterized protein</fullName>
    </submittedName>
</protein>
<keyword evidence="2" id="KW-1185">Reference proteome</keyword>
<reference evidence="1 2" key="1">
    <citation type="submission" date="2019-09" db="EMBL/GenBank/DDBJ databases">
        <title>A chromosome-level genome assembly of the Chinese tupelo Nyssa sinensis.</title>
        <authorList>
            <person name="Yang X."/>
            <person name="Kang M."/>
            <person name="Yang Y."/>
            <person name="Xiong H."/>
            <person name="Wang M."/>
            <person name="Zhang Z."/>
            <person name="Wang Z."/>
            <person name="Wu H."/>
            <person name="Ma T."/>
            <person name="Liu J."/>
            <person name="Xi Z."/>
        </authorList>
    </citation>
    <scope>NUCLEOTIDE SEQUENCE [LARGE SCALE GENOMIC DNA]</scope>
    <source>
        <strain evidence="1">J267</strain>
        <tissue evidence="1">Leaf</tissue>
    </source>
</reference>
<dbReference type="OrthoDB" id="858232at2759"/>
<evidence type="ECO:0000313" key="1">
    <source>
        <dbReference type="EMBL" id="KAA8546753.1"/>
    </source>
</evidence>
<dbReference type="GO" id="GO:0005634">
    <property type="term" value="C:nucleus"/>
    <property type="evidence" value="ECO:0007669"/>
    <property type="project" value="TreeGrafter"/>
</dbReference>
<name>A0A5J5BUF4_9ASTE</name>
<dbReference type="EMBL" id="CM018032">
    <property type="protein sequence ID" value="KAA8546753.1"/>
    <property type="molecule type" value="Genomic_DNA"/>
</dbReference>
<sequence length="274" mass="30150">MMCQLCGASVGLWTFSTISRPEELLRIVGYSEVNGETASAHHKENLICYDDGAYVAHSSGTGDHVDTREDIFNTAITGATSSNIRSLNLNLTIAGGPSTTKQNFREEISLPVIGWNLKAQISPNSDFRDRPCVPSSIEFPCMSYNISKQNDTLRKIVATYLYSSLAAQWQVPVTLQDRSCFNGNSNNIGHIAKAMVELVAPGRIGQNKKELKLKASELGSNCPVTTKLAKDAERDYPEAEGKRLQMCLMTRVLEPPALDQNLDDCGYEMVKDTH</sequence>
<evidence type="ECO:0000313" key="2">
    <source>
        <dbReference type="Proteomes" id="UP000325577"/>
    </source>
</evidence>